<evidence type="ECO:0000256" key="6">
    <source>
        <dbReference type="ARBA" id="ARBA00023010"/>
    </source>
</evidence>
<keyword evidence="11" id="KW-1185">Reference proteome</keyword>
<feature type="domain" description="SecDF P1 head subdomain" evidence="9">
    <location>
        <begin position="237"/>
        <end position="348"/>
    </location>
</feature>
<name>A0ABV2GN36_9HYPH</name>
<keyword evidence="1" id="KW-0813">Transport</keyword>
<evidence type="ECO:0000256" key="3">
    <source>
        <dbReference type="ARBA" id="ARBA00022692"/>
    </source>
</evidence>
<evidence type="ECO:0000313" key="11">
    <source>
        <dbReference type="Proteomes" id="UP001549204"/>
    </source>
</evidence>
<dbReference type="InterPro" id="IPR022813">
    <property type="entry name" value="SecD/SecF_arch_bac"/>
</dbReference>
<evidence type="ECO:0000313" key="10">
    <source>
        <dbReference type="EMBL" id="MET3579711.1"/>
    </source>
</evidence>
<evidence type="ECO:0000259" key="8">
    <source>
        <dbReference type="Pfam" id="PF21760"/>
    </source>
</evidence>
<accession>A0ABV2GN36</accession>
<dbReference type="InterPro" id="IPR054384">
    <property type="entry name" value="SecDF_P1_head"/>
</dbReference>
<dbReference type="Gene3D" id="3.30.70.3400">
    <property type="match status" value="1"/>
</dbReference>
<dbReference type="PANTHER" id="PTHR30081:SF1">
    <property type="entry name" value="PROTEIN TRANSLOCASE SUBUNIT SECD"/>
    <property type="match status" value="1"/>
</dbReference>
<gene>
    <name evidence="10" type="ORF">ABID19_002742</name>
</gene>
<keyword evidence="6" id="KW-0811">Translocation</keyword>
<dbReference type="Pfam" id="PF21760">
    <property type="entry name" value="SecD_1st"/>
    <property type="match status" value="1"/>
</dbReference>
<keyword evidence="3" id="KW-0812">Transmembrane</keyword>
<evidence type="ECO:0000256" key="4">
    <source>
        <dbReference type="ARBA" id="ARBA00022927"/>
    </source>
</evidence>
<evidence type="ECO:0000259" key="9">
    <source>
        <dbReference type="Pfam" id="PF22599"/>
    </source>
</evidence>
<organism evidence="10 11">
    <name type="scientific">Mesorhizobium robiniae</name>
    <dbReference type="NCBI Taxonomy" id="559315"/>
    <lineage>
        <taxon>Bacteria</taxon>
        <taxon>Pseudomonadati</taxon>
        <taxon>Pseudomonadota</taxon>
        <taxon>Alphaproteobacteria</taxon>
        <taxon>Hyphomicrobiales</taxon>
        <taxon>Phyllobacteriaceae</taxon>
        <taxon>Mesorhizobium</taxon>
    </lineage>
</organism>
<dbReference type="Proteomes" id="UP001549204">
    <property type="component" value="Unassembled WGS sequence"/>
</dbReference>
<evidence type="ECO:0000256" key="1">
    <source>
        <dbReference type="ARBA" id="ARBA00022448"/>
    </source>
</evidence>
<feature type="domain" description="Protein translocase subunit SecDF P1" evidence="8">
    <location>
        <begin position="161"/>
        <end position="219"/>
    </location>
</feature>
<comment type="caution">
    <text evidence="10">The sequence shown here is derived from an EMBL/GenBank/DDBJ whole genome shotgun (WGS) entry which is preliminary data.</text>
</comment>
<proteinExistence type="predicted"/>
<reference evidence="10 11" key="1">
    <citation type="submission" date="2024-06" db="EMBL/GenBank/DDBJ databases">
        <title>Genomic Encyclopedia of Type Strains, Phase IV (KMG-IV): sequencing the most valuable type-strain genomes for metagenomic binning, comparative biology and taxonomic classification.</title>
        <authorList>
            <person name="Goeker M."/>
        </authorList>
    </citation>
    <scope>NUCLEOTIDE SEQUENCE [LARGE SCALE GENOMIC DNA]</scope>
    <source>
        <strain evidence="10 11">DSM 100022</strain>
    </source>
</reference>
<evidence type="ECO:0000256" key="2">
    <source>
        <dbReference type="ARBA" id="ARBA00022475"/>
    </source>
</evidence>
<keyword evidence="5" id="KW-1133">Transmembrane helix</keyword>
<protein>
    <submittedName>
        <fullName evidence="10">Protein-export membrane protein SecD</fullName>
    </submittedName>
</protein>
<keyword evidence="2" id="KW-1003">Cell membrane</keyword>
<evidence type="ECO:0000256" key="5">
    <source>
        <dbReference type="ARBA" id="ARBA00022989"/>
    </source>
</evidence>
<dbReference type="EMBL" id="JBEPMC010000004">
    <property type="protein sequence ID" value="MET3579711.1"/>
    <property type="molecule type" value="Genomic_DNA"/>
</dbReference>
<sequence length="362" mass="38554">MLYLSRFKMTPIWVAVAITGVLGAPGLFAASPLAKQPDGVPKLQIAGDLDQQGGSHILLSLDLDDLIKGRLETTRDEIRSLLRSARIGYTGLARSGRTVQVRISDSTQVEAAKTALKTLTDPVAASGSIQETTLDESEPGGLLKFTATDAGITYGTSTALAQSIEVIKRRIYELGITEPIVQQQGDDRILIQMPGLKDPKRLSEILGRTAKLTIQLVDQSMPVRDALSGQPPIGSSVLYSQDDPPVPYLIENRVIVSGENLIDAQAKYNSQSNESVVSFPLDSKGAARLGQATSQNIGKLIAILDDQVISVPVIREPVLGGSGQISGNFTAQNAEDIALMLRAGPLPARLTIVEESPMAAPK</sequence>
<keyword evidence="4" id="KW-0653">Protein transport</keyword>
<keyword evidence="7" id="KW-0472">Membrane</keyword>
<evidence type="ECO:0000256" key="7">
    <source>
        <dbReference type="ARBA" id="ARBA00023136"/>
    </source>
</evidence>
<dbReference type="Gene3D" id="3.30.1360.200">
    <property type="match status" value="1"/>
</dbReference>
<dbReference type="Pfam" id="PF22599">
    <property type="entry name" value="SecDF_P1_head"/>
    <property type="match status" value="1"/>
</dbReference>
<dbReference type="InterPro" id="IPR048631">
    <property type="entry name" value="SecD_1st"/>
</dbReference>
<dbReference type="PANTHER" id="PTHR30081">
    <property type="entry name" value="PROTEIN-EXPORT MEMBRANE PROTEIN SEC"/>
    <property type="match status" value="1"/>
</dbReference>